<sequence>MTPALEEGPVASTSSRNIQRESQRTSEEERYQEPSGKGKRQRKLEQNLPTRVQDPQIGTFICGQCLKYGQDSSGIHSQRTEKDKQELSMQKIQEIQFVKSDIDVELCKFD</sequence>
<evidence type="ECO:0000313" key="3">
    <source>
        <dbReference type="Proteomes" id="UP000765509"/>
    </source>
</evidence>
<feature type="compositionally biased region" description="Basic and acidic residues" evidence="1">
    <location>
        <begin position="18"/>
        <end position="32"/>
    </location>
</feature>
<evidence type="ECO:0000256" key="1">
    <source>
        <dbReference type="SAM" id="MobiDB-lite"/>
    </source>
</evidence>
<accession>A0A9Q3DYP6</accession>
<feature type="region of interest" description="Disordered" evidence="1">
    <location>
        <begin position="1"/>
        <end position="51"/>
    </location>
</feature>
<dbReference type="EMBL" id="AVOT02022904">
    <property type="protein sequence ID" value="MBW0512625.1"/>
    <property type="molecule type" value="Genomic_DNA"/>
</dbReference>
<dbReference type="AlphaFoldDB" id="A0A9Q3DYP6"/>
<organism evidence="2 3">
    <name type="scientific">Austropuccinia psidii MF-1</name>
    <dbReference type="NCBI Taxonomy" id="1389203"/>
    <lineage>
        <taxon>Eukaryota</taxon>
        <taxon>Fungi</taxon>
        <taxon>Dikarya</taxon>
        <taxon>Basidiomycota</taxon>
        <taxon>Pucciniomycotina</taxon>
        <taxon>Pucciniomycetes</taxon>
        <taxon>Pucciniales</taxon>
        <taxon>Sphaerophragmiaceae</taxon>
        <taxon>Austropuccinia</taxon>
    </lineage>
</organism>
<gene>
    <name evidence="2" type="ORF">O181_052340</name>
</gene>
<proteinExistence type="predicted"/>
<evidence type="ECO:0000313" key="2">
    <source>
        <dbReference type="EMBL" id="MBW0512625.1"/>
    </source>
</evidence>
<comment type="caution">
    <text evidence="2">The sequence shown here is derived from an EMBL/GenBank/DDBJ whole genome shotgun (WGS) entry which is preliminary data.</text>
</comment>
<protein>
    <submittedName>
        <fullName evidence="2">Uncharacterized protein</fullName>
    </submittedName>
</protein>
<name>A0A9Q3DYP6_9BASI</name>
<keyword evidence="3" id="KW-1185">Reference proteome</keyword>
<dbReference type="Proteomes" id="UP000765509">
    <property type="component" value="Unassembled WGS sequence"/>
</dbReference>
<reference evidence="2" key="1">
    <citation type="submission" date="2021-03" db="EMBL/GenBank/DDBJ databases">
        <title>Draft genome sequence of rust myrtle Austropuccinia psidii MF-1, a brazilian biotype.</title>
        <authorList>
            <person name="Quecine M.C."/>
            <person name="Pachon D.M.R."/>
            <person name="Bonatelli M.L."/>
            <person name="Correr F.H."/>
            <person name="Franceschini L.M."/>
            <person name="Leite T.F."/>
            <person name="Margarido G.R.A."/>
            <person name="Almeida C.A."/>
            <person name="Ferrarezi J.A."/>
            <person name="Labate C.A."/>
        </authorList>
    </citation>
    <scope>NUCLEOTIDE SEQUENCE</scope>
    <source>
        <strain evidence="2">MF-1</strain>
    </source>
</reference>